<dbReference type="SUPFAM" id="SSF89095">
    <property type="entry name" value="GatB/YqeY motif"/>
    <property type="match status" value="1"/>
</dbReference>
<comment type="catalytic activity">
    <reaction evidence="8 10">
        <text>L-aspartyl-tRNA(Asn) + L-glutamine + ATP + H2O = L-asparaginyl-tRNA(Asn) + L-glutamate + ADP + phosphate + 2 H(+)</text>
        <dbReference type="Rhea" id="RHEA:14513"/>
        <dbReference type="Rhea" id="RHEA-COMP:9674"/>
        <dbReference type="Rhea" id="RHEA-COMP:9677"/>
        <dbReference type="ChEBI" id="CHEBI:15377"/>
        <dbReference type="ChEBI" id="CHEBI:15378"/>
        <dbReference type="ChEBI" id="CHEBI:29985"/>
        <dbReference type="ChEBI" id="CHEBI:30616"/>
        <dbReference type="ChEBI" id="CHEBI:43474"/>
        <dbReference type="ChEBI" id="CHEBI:58359"/>
        <dbReference type="ChEBI" id="CHEBI:78515"/>
        <dbReference type="ChEBI" id="CHEBI:78516"/>
        <dbReference type="ChEBI" id="CHEBI:456216"/>
    </reaction>
</comment>
<dbReference type="InterPro" id="IPR042114">
    <property type="entry name" value="GatB_C_1"/>
</dbReference>
<dbReference type="InterPro" id="IPR017959">
    <property type="entry name" value="Asn/Gln-tRNA_amidoTrfase_suB/E"/>
</dbReference>
<keyword evidence="6 10" id="KW-0648">Protein biosynthesis</keyword>
<comment type="similarity">
    <text evidence="1 10">Belongs to the GatB/GatE family. GatB subfamily.</text>
</comment>
<evidence type="ECO:0000256" key="4">
    <source>
        <dbReference type="ARBA" id="ARBA00022741"/>
    </source>
</evidence>
<dbReference type="PROSITE" id="PS01234">
    <property type="entry name" value="GATB"/>
    <property type="match status" value="1"/>
</dbReference>
<dbReference type="NCBIfam" id="NF004014">
    <property type="entry name" value="PRK05477.1-4"/>
    <property type="match status" value="1"/>
</dbReference>
<dbReference type="Pfam" id="PF02637">
    <property type="entry name" value="GatB_Yqey"/>
    <property type="match status" value="1"/>
</dbReference>
<proteinExistence type="inferred from homology"/>
<dbReference type="NCBIfam" id="TIGR00133">
    <property type="entry name" value="gatB"/>
    <property type="match status" value="1"/>
</dbReference>
<dbReference type="Pfam" id="PF02934">
    <property type="entry name" value="GatB_N"/>
    <property type="match status" value="1"/>
</dbReference>
<dbReference type="InterPro" id="IPR003789">
    <property type="entry name" value="Asn/Gln_tRNA_amidoTrase-B-like"/>
</dbReference>
<comment type="catalytic activity">
    <reaction evidence="9 10">
        <text>L-glutamyl-tRNA(Gln) + L-glutamine + ATP + H2O = L-glutaminyl-tRNA(Gln) + L-glutamate + ADP + phosphate + H(+)</text>
        <dbReference type="Rhea" id="RHEA:17521"/>
        <dbReference type="Rhea" id="RHEA-COMP:9681"/>
        <dbReference type="Rhea" id="RHEA-COMP:9684"/>
        <dbReference type="ChEBI" id="CHEBI:15377"/>
        <dbReference type="ChEBI" id="CHEBI:15378"/>
        <dbReference type="ChEBI" id="CHEBI:29985"/>
        <dbReference type="ChEBI" id="CHEBI:30616"/>
        <dbReference type="ChEBI" id="CHEBI:43474"/>
        <dbReference type="ChEBI" id="CHEBI:58359"/>
        <dbReference type="ChEBI" id="CHEBI:78520"/>
        <dbReference type="ChEBI" id="CHEBI:78521"/>
        <dbReference type="ChEBI" id="CHEBI:456216"/>
    </reaction>
</comment>
<accession>A0ABU3NSQ6</accession>
<dbReference type="InterPro" id="IPR004413">
    <property type="entry name" value="GatB"/>
</dbReference>
<dbReference type="EMBL" id="JAUHMF010000002">
    <property type="protein sequence ID" value="MDT8898881.1"/>
    <property type="molecule type" value="Genomic_DNA"/>
</dbReference>
<comment type="subunit">
    <text evidence="2 10">Heterotrimer of A, B and C subunits.</text>
</comment>
<dbReference type="Gene3D" id="1.10.10.410">
    <property type="match status" value="1"/>
</dbReference>
<evidence type="ECO:0000256" key="2">
    <source>
        <dbReference type="ARBA" id="ARBA00011123"/>
    </source>
</evidence>
<keyword evidence="5 10" id="KW-0067">ATP-binding</keyword>
<dbReference type="Proteomes" id="UP001254165">
    <property type="component" value="Unassembled WGS sequence"/>
</dbReference>
<evidence type="ECO:0000256" key="1">
    <source>
        <dbReference type="ARBA" id="ARBA00005306"/>
    </source>
</evidence>
<dbReference type="InterPro" id="IPR006075">
    <property type="entry name" value="Asn/Gln-tRNA_Trfase_suB/E_cat"/>
</dbReference>
<keyword evidence="13" id="KW-1185">Reference proteome</keyword>
<dbReference type="PANTHER" id="PTHR11659:SF0">
    <property type="entry name" value="GLUTAMYL-TRNA(GLN) AMIDOTRANSFERASE SUBUNIT B, MITOCHONDRIAL"/>
    <property type="match status" value="1"/>
</dbReference>
<evidence type="ECO:0000256" key="9">
    <source>
        <dbReference type="ARBA" id="ARBA00047913"/>
    </source>
</evidence>
<evidence type="ECO:0000313" key="12">
    <source>
        <dbReference type="EMBL" id="MDT8898881.1"/>
    </source>
</evidence>
<evidence type="ECO:0000256" key="3">
    <source>
        <dbReference type="ARBA" id="ARBA00022598"/>
    </source>
</evidence>
<dbReference type="InterPro" id="IPR014746">
    <property type="entry name" value="Gln_synth/guanido_kin_cat_dom"/>
</dbReference>
<dbReference type="HAMAP" id="MF_00121">
    <property type="entry name" value="GatB"/>
    <property type="match status" value="1"/>
</dbReference>
<dbReference type="Gene3D" id="1.10.150.380">
    <property type="entry name" value="GatB domain, N-terminal subdomain"/>
    <property type="match status" value="1"/>
</dbReference>
<evidence type="ECO:0000256" key="8">
    <source>
        <dbReference type="ARBA" id="ARBA00047380"/>
    </source>
</evidence>
<dbReference type="InterPro" id="IPR017958">
    <property type="entry name" value="Gln-tRNA_amidoTrfase_suB_CS"/>
</dbReference>
<evidence type="ECO:0000259" key="11">
    <source>
        <dbReference type="SMART" id="SM00845"/>
    </source>
</evidence>
<dbReference type="EC" id="6.3.5.-" evidence="10"/>
<keyword evidence="4 10" id="KW-0547">Nucleotide-binding</keyword>
<dbReference type="InterPro" id="IPR018027">
    <property type="entry name" value="Asn/Gln_amidotransferase"/>
</dbReference>
<dbReference type="NCBIfam" id="NF004012">
    <property type="entry name" value="PRK05477.1-2"/>
    <property type="match status" value="1"/>
</dbReference>
<keyword evidence="3 10" id="KW-0436">Ligase</keyword>
<reference evidence="12 13" key="1">
    <citation type="submission" date="2023-07" db="EMBL/GenBank/DDBJ databases">
        <title>Novel species of Thermanaerothrix with wide hydrolytic capabilities.</title>
        <authorList>
            <person name="Zayulina K.S."/>
            <person name="Podosokorskaya O.A."/>
            <person name="Elcheninov A.G."/>
        </authorList>
    </citation>
    <scope>NUCLEOTIDE SEQUENCE [LARGE SCALE GENOMIC DNA]</scope>
    <source>
        <strain evidence="12 13">4228-RoL</strain>
    </source>
</reference>
<evidence type="ECO:0000256" key="5">
    <source>
        <dbReference type="ARBA" id="ARBA00022840"/>
    </source>
</evidence>
<comment type="caution">
    <text evidence="12">The sequence shown here is derived from an EMBL/GenBank/DDBJ whole genome shotgun (WGS) entry which is preliminary data.</text>
</comment>
<dbReference type="PANTHER" id="PTHR11659">
    <property type="entry name" value="GLUTAMYL-TRNA GLN AMIDOTRANSFERASE SUBUNIT B MITOCHONDRIAL AND PROKARYOTIC PET112-RELATED"/>
    <property type="match status" value="1"/>
</dbReference>
<evidence type="ECO:0000256" key="7">
    <source>
        <dbReference type="ARBA" id="ARBA00024799"/>
    </source>
</evidence>
<dbReference type="SMART" id="SM00845">
    <property type="entry name" value="GatB_Yqey"/>
    <property type="match status" value="1"/>
</dbReference>
<gene>
    <name evidence="10 12" type="primary">gatB</name>
    <name evidence="12" type="ORF">QYE77_11465</name>
</gene>
<dbReference type="RefSeq" id="WP_315625547.1">
    <property type="nucleotide sequence ID" value="NZ_JAUHMF010000002.1"/>
</dbReference>
<feature type="domain" description="Asn/Gln amidotransferase" evidence="11">
    <location>
        <begin position="332"/>
        <end position="481"/>
    </location>
</feature>
<evidence type="ECO:0000256" key="6">
    <source>
        <dbReference type="ARBA" id="ARBA00022917"/>
    </source>
</evidence>
<comment type="function">
    <text evidence="7 10">Allows the formation of correctly charged Asn-tRNA(Asn) or Gln-tRNA(Gln) through the transamidation of misacylated Asp-tRNA(Asn) or Glu-tRNA(Gln) in organisms which lack either or both of asparaginyl-tRNA or glutaminyl-tRNA synthetases. The reaction takes place in the presence of glutamine and ATP through an activated phospho-Asp-tRNA(Asn) or phospho-Glu-tRNA(Gln).</text>
</comment>
<organism evidence="12 13">
    <name type="scientific">Thermanaerothrix solaris</name>
    <dbReference type="NCBI Taxonomy" id="3058434"/>
    <lineage>
        <taxon>Bacteria</taxon>
        <taxon>Bacillati</taxon>
        <taxon>Chloroflexota</taxon>
        <taxon>Anaerolineae</taxon>
        <taxon>Anaerolineales</taxon>
        <taxon>Anaerolineaceae</taxon>
        <taxon>Thermanaerothrix</taxon>
    </lineage>
</organism>
<evidence type="ECO:0000256" key="10">
    <source>
        <dbReference type="HAMAP-Rule" id="MF_00121"/>
    </source>
</evidence>
<evidence type="ECO:0000313" key="13">
    <source>
        <dbReference type="Proteomes" id="UP001254165"/>
    </source>
</evidence>
<dbReference type="SUPFAM" id="SSF55931">
    <property type="entry name" value="Glutamine synthetase/guanido kinase"/>
    <property type="match status" value="1"/>
</dbReference>
<protein>
    <recommendedName>
        <fullName evidence="10">Aspartyl/glutamyl-tRNA(Asn/Gln) amidotransferase subunit B</fullName>
        <shortName evidence="10">Asp/Glu-ADT subunit B</shortName>
        <ecNumber evidence="10">6.3.5.-</ecNumber>
    </recommendedName>
</protein>
<sequence>MEFEPVIGLEVHAELQTRSKMFCACPVVDATQAEPNTAVCPVCAGMPGVLPVINQRAVEYALRVALALDCEIATHSLFARKNYFYPDLPKGYQISQYEYPLAQHGRLPIFTSTGERVVSIRRVHLEEDTGKLTHVTATDGTTYSLVDLNRAGVPLLEIVSEPDLFSVEEVRAYAMALRTLLRYLGVNSGDMEKGVIRFEANVSVRPKGSQQLGTRVEIKNLNSFRALERAVAYEIERQSRLLDQGERVEQETLGWDETKGCTYSQRSKEEAHDYRYFPEPDLPPLVIEESWITEVRAALPELPHVRRRRFIEIYELPPADAALLVNERAVADYFETAVRAAPSLSPRTIANWILGELFAWMNESGESIEQLKVTPEALVELIGHLQAGEINQTTAKAVLLEMLQSGARAGAIIASRGLRQVSDADALRALVAQVLAENPTEVQSYLRGKETLVNWFFGQVMRAVGGKANPQVLRAELERQLSELKTRQSN</sequence>
<dbReference type="InterPro" id="IPR023168">
    <property type="entry name" value="GatB_Yqey_C_2"/>
</dbReference>
<name>A0ABU3NSQ6_9CHLR</name>